<dbReference type="InterPro" id="IPR052185">
    <property type="entry name" value="IPC_Synthase-Related"/>
</dbReference>
<evidence type="ECO:0000313" key="8">
    <source>
        <dbReference type="Proteomes" id="UP000002484"/>
    </source>
</evidence>
<comment type="subcellular location">
    <subcellularLocation>
        <location evidence="1">Membrane</location>
        <topology evidence="1">Multi-pass membrane protein</topology>
    </subcellularLocation>
</comment>
<reference evidence="7 8" key="1">
    <citation type="submission" date="2010-10" db="EMBL/GenBank/DDBJ databases">
        <title>Complete sequence of Frankia sp. EuI1c.</title>
        <authorList>
            <consortium name="US DOE Joint Genome Institute"/>
            <person name="Lucas S."/>
            <person name="Copeland A."/>
            <person name="Lapidus A."/>
            <person name="Cheng J.-F."/>
            <person name="Bruce D."/>
            <person name="Goodwin L."/>
            <person name="Pitluck S."/>
            <person name="Chertkov O."/>
            <person name="Detter J.C."/>
            <person name="Han C."/>
            <person name="Tapia R."/>
            <person name="Land M."/>
            <person name="Hauser L."/>
            <person name="Jeffries C."/>
            <person name="Kyrpides N."/>
            <person name="Ivanova N."/>
            <person name="Mikhailova N."/>
            <person name="Beauchemin N."/>
            <person name="Sen A."/>
            <person name="Sur S.A."/>
            <person name="Gtari M."/>
            <person name="Wall L."/>
            <person name="Tisa L."/>
            <person name="Woyke T."/>
        </authorList>
    </citation>
    <scope>NUCLEOTIDE SEQUENCE [LARGE SCALE GENOMIC DNA]</scope>
    <source>
        <strain evidence="8">DSM 45817 / CECT 9037 / EuI1c</strain>
    </source>
</reference>
<keyword evidence="2 5" id="KW-0812">Transmembrane</keyword>
<dbReference type="InterPro" id="IPR026841">
    <property type="entry name" value="Aur1/Ipt1"/>
</dbReference>
<evidence type="ECO:0000256" key="4">
    <source>
        <dbReference type="ARBA" id="ARBA00023136"/>
    </source>
</evidence>
<feature type="transmembrane region" description="Helical" evidence="5">
    <location>
        <begin position="172"/>
        <end position="189"/>
    </location>
</feature>
<proteinExistence type="predicted"/>
<feature type="transmembrane region" description="Helical" evidence="5">
    <location>
        <begin position="20"/>
        <end position="39"/>
    </location>
</feature>
<keyword evidence="4 5" id="KW-0472">Membrane</keyword>
<feature type="transmembrane region" description="Helical" evidence="5">
    <location>
        <begin position="201"/>
        <end position="219"/>
    </location>
</feature>
<evidence type="ECO:0000256" key="2">
    <source>
        <dbReference type="ARBA" id="ARBA00022692"/>
    </source>
</evidence>
<dbReference type="eggNOG" id="COG0671">
    <property type="taxonomic scope" value="Bacteria"/>
</dbReference>
<dbReference type="PANTHER" id="PTHR31310">
    <property type="match status" value="1"/>
</dbReference>
<dbReference type="AlphaFoldDB" id="E3IWJ3"/>
<dbReference type="RefSeq" id="WP_013423295.1">
    <property type="nucleotide sequence ID" value="NC_014666.1"/>
</dbReference>
<dbReference type="EMBL" id="CP002299">
    <property type="protein sequence ID" value="ADP80176.1"/>
    <property type="molecule type" value="Genomic_DNA"/>
</dbReference>
<accession>E3IWJ3</accession>
<feature type="transmembrane region" description="Helical" evidence="5">
    <location>
        <begin position="115"/>
        <end position="133"/>
    </location>
</feature>
<dbReference type="Proteomes" id="UP000002484">
    <property type="component" value="Chromosome"/>
</dbReference>
<gene>
    <name evidence="7" type="ordered locus">FraEuI1c_2134</name>
</gene>
<dbReference type="Pfam" id="PF14378">
    <property type="entry name" value="PAP2_3"/>
    <property type="match status" value="1"/>
</dbReference>
<dbReference type="GO" id="GO:0016020">
    <property type="term" value="C:membrane"/>
    <property type="evidence" value="ECO:0007669"/>
    <property type="project" value="UniProtKB-SubCell"/>
</dbReference>
<evidence type="ECO:0000259" key="6">
    <source>
        <dbReference type="Pfam" id="PF14378"/>
    </source>
</evidence>
<evidence type="ECO:0000256" key="1">
    <source>
        <dbReference type="ARBA" id="ARBA00004141"/>
    </source>
</evidence>
<evidence type="ECO:0000313" key="7">
    <source>
        <dbReference type="EMBL" id="ADP80176.1"/>
    </source>
</evidence>
<protein>
    <recommendedName>
        <fullName evidence="6">Inositolphosphotransferase Aur1/Ipt1 domain-containing protein</fullName>
    </recommendedName>
</protein>
<dbReference type="CDD" id="cd03386">
    <property type="entry name" value="PAP2_Aur1_like"/>
    <property type="match status" value="1"/>
</dbReference>
<evidence type="ECO:0000256" key="3">
    <source>
        <dbReference type="ARBA" id="ARBA00022989"/>
    </source>
</evidence>
<keyword evidence="3 5" id="KW-1133">Transmembrane helix</keyword>
<feature type="domain" description="Inositolphosphotransferase Aur1/Ipt1" evidence="6">
    <location>
        <begin position="57"/>
        <end position="237"/>
    </location>
</feature>
<name>E3IWJ3_PSEI1</name>
<dbReference type="OrthoDB" id="5241565at2"/>
<dbReference type="HOGENOM" id="CLU_056733_1_1_11"/>
<feature type="transmembrane region" description="Helical" evidence="5">
    <location>
        <begin position="88"/>
        <end position="108"/>
    </location>
</feature>
<dbReference type="InParanoid" id="E3IWJ3"/>
<dbReference type="STRING" id="298654.FraEuI1c_2134"/>
<organism evidence="7 8">
    <name type="scientific">Pseudofrankia inefficax (strain DSM 45817 / CECT 9037 / DDB 130130 / EuI1c)</name>
    <name type="common">Frankia inefficax</name>
    <dbReference type="NCBI Taxonomy" id="298654"/>
    <lineage>
        <taxon>Bacteria</taxon>
        <taxon>Bacillati</taxon>
        <taxon>Actinomycetota</taxon>
        <taxon>Actinomycetes</taxon>
        <taxon>Frankiales</taxon>
        <taxon>Frankiaceae</taxon>
        <taxon>Pseudofrankia</taxon>
    </lineage>
</organism>
<sequence length="261" mass="29090">MWAWLSFENATASRSRFLTVHLALETLLIIVGFQLYSIIADHAPRHAQQALGRTDRVLRAERAVHLSPELWVNTWWARSHLREAVGNYYYDGPHFIVTALVLTLLLVLRPNQYRLYRDILFVASLLALVVFWLCPVGPPRLLPSAEFVDTVARVRTFGAGGQHGITSAENPFAAMPSLHVGWALWVAMASRALTDNRWLRALAWCYPALTTFVVMATGNHLLADAAAAAILLPLSSALVRVALGARETTFREPARREVASE</sequence>
<dbReference type="KEGG" id="fri:FraEuI1c_2134"/>
<keyword evidence="8" id="KW-1185">Reference proteome</keyword>
<dbReference type="PANTHER" id="PTHR31310:SF7">
    <property type="entry name" value="PA-PHOSPHATASE RELATED-FAMILY PROTEIN DDB_G0268928"/>
    <property type="match status" value="1"/>
</dbReference>
<feature type="transmembrane region" description="Helical" evidence="5">
    <location>
        <begin position="225"/>
        <end position="243"/>
    </location>
</feature>
<evidence type="ECO:0000256" key="5">
    <source>
        <dbReference type="SAM" id="Phobius"/>
    </source>
</evidence>